<dbReference type="GO" id="GO:0003676">
    <property type="term" value="F:nucleic acid binding"/>
    <property type="evidence" value="ECO:0007669"/>
    <property type="project" value="InterPro"/>
</dbReference>
<dbReference type="SMART" id="SM00733">
    <property type="entry name" value="Mterf"/>
    <property type="match status" value="2"/>
</dbReference>
<accession>A0A445M9G6</accession>
<organism evidence="4">
    <name type="scientific">Ensete ventricosum</name>
    <name type="common">Abyssinian banana</name>
    <name type="synonym">Musa ensete</name>
    <dbReference type="NCBI Taxonomy" id="4639"/>
    <lineage>
        <taxon>Eukaryota</taxon>
        <taxon>Viridiplantae</taxon>
        <taxon>Streptophyta</taxon>
        <taxon>Embryophyta</taxon>
        <taxon>Tracheophyta</taxon>
        <taxon>Spermatophyta</taxon>
        <taxon>Magnoliopsida</taxon>
        <taxon>Liliopsida</taxon>
        <taxon>Zingiberales</taxon>
        <taxon>Musaceae</taxon>
        <taxon>Ensete</taxon>
    </lineage>
</organism>
<dbReference type="Gene3D" id="1.25.70.10">
    <property type="entry name" value="Transcription termination factor 3, mitochondrial"/>
    <property type="match status" value="1"/>
</dbReference>
<keyword evidence="3" id="KW-0809">Transit peptide</keyword>
<sequence>MKEKAETPDDQEERRIRGGPARWGTTDCSCGCDTLGMRFLFCTTVIMLSRLNAPLIEPAVSLGNLVASKKTSFKSTAWGYSMSRNAPVFKKWLNQQRNHSFSASRAAFTDSNLAVVDVDNGRANRGLLAKIEDDHGGCRSLTKFLRYNPINEFEQPFFKSLGLKPSEMNSILVLSVQHPQILNGKFMRKSWQSVQLLAEIGMTIDDTATILSSHAHVLGSCSYKKPDVLESLNLSAERLCEIIKKDPRQFSVLLSSKNVDNLPKFDGNFLQEKTNFLLKLGFVENSDEMAKEHCKFRGRGDQPQERFDCLVNAGLDCHTVSEMIKSVPTIINLSVDLIKKKIGYLLNHLGYPLESLVVFPTFLCYDMEKMKLRFSMYFWLKERVIVIHTNKRKMVNIYCSLEHDSGILG</sequence>
<reference evidence="4" key="1">
    <citation type="journal article" date="2018" name="Data Brief">
        <title>Genome sequence data from 17 accessions of Ensete ventricosum, a staple food crop for millions in Ethiopia.</title>
        <authorList>
            <person name="Yemataw Z."/>
            <person name="Muzemil S."/>
            <person name="Ambachew D."/>
            <person name="Tripathi L."/>
            <person name="Tesfaye K."/>
            <person name="Chala A."/>
            <person name="Farbos A."/>
            <person name="O'Neill P."/>
            <person name="Moore K."/>
            <person name="Grant M."/>
            <person name="Studholme D.J."/>
        </authorList>
    </citation>
    <scope>NUCLEOTIDE SEQUENCE [LARGE SCALE GENOMIC DNA]</scope>
    <source>
        <tissue evidence="4">Leaf</tissue>
    </source>
</reference>
<evidence type="ECO:0000256" key="3">
    <source>
        <dbReference type="ARBA" id="ARBA00022946"/>
    </source>
</evidence>
<protein>
    <submittedName>
        <fullName evidence="4">Uncharacterized protein</fullName>
    </submittedName>
</protein>
<dbReference type="AlphaFoldDB" id="A0A445M9G6"/>
<dbReference type="Proteomes" id="UP000290560">
    <property type="component" value="Unassembled WGS sequence"/>
</dbReference>
<keyword evidence="2" id="KW-0806">Transcription termination</keyword>
<dbReference type="Pfam" id="PF02536">
    <property type="entry name" value="mTERF"/>
    <property type="match status" value="2"/>
</dbReference>
<dbReference type="GO" id="GO:0006353">
    <property type="term" value="P:DNA-templated transcription termination"/>
    <property type="evidence" value="ECO:0007669"/>
    <property type="project" value="UniProtKB-KW"/>
</dbReference>
<keyword evidence="2" id="KW-0805">Transcription regulation</keyword>
<dbReference type="PANTHER" id="PTHR13068">
    <property type="entry name" value="CGI-12 PROTEIN-RELATED"/>
    <property type="match status" value="1"/>
</dbReference>
<dbReference type="InterPro" id="IPR003690">
    <property type="entry name" value="MTERF"/>
</dbReference>
<dbReference type="InterPro" id="IPR038538">
    <property type="entry name" value="MTERF_sf"/>
</dbReference>
<evidence type="ECO:0000256" key="2">
    <source>
        <dbReference type="ARBA" id="ARBA00022472"/>
    </source>
</evidence>
<evidence type="ECO:0000313" key="4">
    <source>
        <dbReference type="EMBL" id="RZR70834.1"/>
    </source>
</evidence>
<comment type="similarity">
    <text evidence="1">Belongs to the mTERF family.</text>
</comment>
<gene>
    <name evidence="4" type="ORF">BHM03_00001846</name>
</gene>
<dbReference type="EMBL" id="KV875465">
    <property type="protein sequence ID" value="RZR70834.1"/>
    <property type="molecule type" value="Genomic_DNA"/>
</dbReference>
<proteinExistence type="inferred from homology"/>
<dbReference type="PANTHER" id="PTHR13068:SF103">
    <property type="entry name" value="MITOCHONDRIAL TRANSCRIPTION TERMINATION FACTOR FAMILY PROTEIN"/>
    <property type="match status" value="1"/>
</dbReference>
<evidence type="ECO:0000256" key="1">
    <source>
        <dbReference type="ARBA" id="ARBA00007692"/>
    </source>
</evidence>
<name>A0A445M9G6_ENSVE</name>
<keyword evidence="2" id="KW-0804">Transcription</keyword>